<organism evidence="2 3">
    <name type="scientific">Melghirimyces thermohalophilus</name>
    <dbReference type="NCBI Taxonomy" id="1236220"/>
    <lineage>
        <taxon>Bacteria</taxon>
        <taxon>Bacillati</taxon>
        <taxon>Bacillota</taxon>
        <taxon>Bacilli</taxon>
        <taxon>Bacillales</taxon>
        <taxon>Thermoactinomycetaceae</taxon>
        <taxon>Melghirimyces</taxon>
    </lineage>
</organism>
<feature type="transmembrane region" description="Helical" evidence="1">
    <location>
        <begin position="12"/>
        <end position="45"/>
    </location>
</feature>
<keyword evidence="1" id="KW-0812">Transmembrane</keyword>
<dbReference type="RefSeq" id="WP_091568044.1">
    <property type="nucleotide sequence ID" value="NZ_FMZA01000007.1"/>
</dbReference>
<dbReference type="STRING" id="1236220.SAMN04488112_10786"/>
<evidence type="ECO:0000313" key="3">
    <source>
        <dbReference type="Proteomes" id="UP000199387"/>
    </source>
</evidence>
<protein>
    <recommendedName>
        <fullName evidence="4">Membrane domain of glycerophosphoryl diester phosphodiesterase</fullName>
    </recommendedName>
</protein>
<gene>
    <name evidence="2" type="ORF">SAMN04488112_10786</name>
</gene>
<proteinExistence type="predicted"/>
<evidence type="ECO:0008006" key="4">
    <source>
        <dbReference type="Google" id="ProtNLM"/>
    </source>
</evidence>
<feature type="transmembrane region" description="Helical" evidence="1">
    <location>
        <begin position="153"/>
        <end position="175"/>
    </location>
</feature>
<evidence type="ECO:0000256" key="1">
    <source>
        <dbReference type="SAM" id="Phobius"/>
    </source>
</evidence>
<feature type="transmembrane region" description="Helical" evidence="1">
    <location>
        <begin position="127"/>
        <end position="147"/>
    </location>
</feature>
<name>A0A1G6L746_9BACL</name>
<feature type="transmembrane region" description="Helical" evidence="1">
    <location>
        <begin position="196"/>
        <end position="224"/>
    </location>
</feature>
<feature type="transmembrane region" description="Helical" evidence="1">
    <location>
        <begin position="244"/>
        <end position="277"/>
    </location>
</feature>
<sequence length="293" mass="31654">MPSYFSLLKQHAVRLGFATFIGYLVANVACFVATIILLLFPVLFLGGAASMEDAMNPEMAAGLGIIGFILIAVAYLLVLVLSMVFGSFLNGGLYGMGMQILLEQRSKIGTFFSQGVRFLWRLTGQSILAFLCMVPAYLILLVLAIAAEALGDAGVVMVLPVLALVFLMMQFNIHAPAVLVRDDLRVLESIKQTFRVVFSSFGSSFLSVLLAGGVFLAVNLGFAVVAGVTMVPLLLLQTLVHEGFVVLSILVGIPLALTYVILVFPLSFAAAYLLVLYRYDQFIRPREDQAIAA</sequence>
<keyword evidence="3" id="KW-1185">Reference proteome</keyword>
<evidence type="ECO:0000313" key="2">
    <source>
        <dbReference type="EMBL" id="SDC39149.1"/>
    </source>
</evidence>
<keyword evidence="1" id="KW-0472">Membrane</keyword>
<dbReference type="OrthoDB" id="2989525at2"/>
<dbReference type="AlphaFoldDB" id="A0A1G6L746"/>
<dbReference type="Proteomes" id="UP000199387">
    <property type="component" value="Unassembled WGS sequence"/>
</dbReference>
<reference evidence="2 3" key="1">
    <citation type="submission" date="2016-10" db="EMBL/GenBank/DDBJ databases">
        <authorList>
            <person name="de Groot N.N."/>
        </authorList>
    </citation>
    <scope>NUCLEOTIDE SEQUENCE [LARGE SCALE GENOMIC DNA]</scope>
    <source>
        <strain evidence="2 3">DSM 45514</strain>
    </source>
</reference>
<dbReference type="EMBL" id="FMZA01000007">
    <property type="protein sequence ID" value="SDC39149.1"/>
    <property type="molecule type" value="Genomic_DNA"/>
</dbReference>
<accession>A0A1G6L746</accession>
<feature type="transmembrane region" description="Helical" evidence="1">
    <location>
        <begin position="65"/>
        <end position="89"/>
    </location>
</feature>
<keyword evidence="1" id="KW-1133">Transmembrane helix</keyword>